<dbReference type="AlphaFoldDB" id="A0A1F4WG28"/>
<proteinExistence type="predicted"/>
<evidence type="ECO:0000313" key="1">
    <source>
        <dbReference type="EMBL" id="OGC68326.1"/>
    </source>
</evidence>
<accession>A0A1F4WG28</accession>
<comment type="caution">
    <text evidence="1">The sequence shown here is derived from an EMBL/GenBank/DDBJ whole genome shotgun (WGS) entry which is preliminary data.</text>
</comment>
<name>A0A1F4WG28_UNCKA</name>
<dbReference type="EMBL" id="MEWA01000049">
    <property type="protein sequence ID" value="OGC68326.1"/>
    <property type="molecule type" value="Genomic_DNA"/>
</dbReference>
<evidence type="ECO:0000313" key="2">
    <source>
        <dbReference type="Proteomes" id="UP000179113"/>
    </source>
</evidence>
<dbReference type="Proteomes" id="UP000179113">
    <property type="component" value="Unassembled WGS sequence"/>
</dbReference>
<reference evidence="1 2" key="1">
    <citation type="journal article" date="2016" name="Nat. Commun.">
        <title>Thousands of microbial genomes shed light on interconnected biogeochemical processes in an aquifer system.</title>
        <authorList>
            <person name="Anantharaman K."/>
            <person name="Brown C.T."/>
            <person name="Hug L.A."/>
            <person name="Sharon I."/>
            <person name="Castelle C.J."/>
            <person name="Probst A.J."/>
            <person name="Thomas B.C."/>
            <person name="Singh A."/>
            <person name="Wilkins M.J."/>
            <person name="Karaoz U."/>
            <person name="Brodie E.L."/>
            <person name="Williams K.H."/>
            <person name="Hubbard S.S."/>
            <person name="Banfield J.F."/>
        </authorList>
    </citation>
    <scope>NUCLEOTIDE SEQUENCE [LARGE SCALE GENOMIC DNA]</scope>
</reference>
<gene>
    <name evidence="1" type="ORF">A2415_04560</name>
</gene>
<organism evidence="1 2">
    <name type="scientific">candidate division WWE3 bacterium RIFOXYC1_FULL_39_7</name>
    <dbReference type="NCBI Taxonomy" id="1802643"/>
    <lineage>
        <taxon>Bacteria</taxon>
        <taxon>Katanobacteria</taxon>
    </lineage>
</organism>
<sequence>MIKRGTKMKKRILCFFGFHIWYDAMHTKNDDGSFSIQNCMKCNNIKVYKEYSLNGYTRLHLLEDKEIPKSVLEGLKDIFPRFAITK</sequence>
<protein>
    <submittedName>
        <fullName evidence="1">Uncharacterized protein</fullName>
    </submittedName>
</protein>